<dbReference type="InterPro" id="IPR029028">
    <property type="entry name" value="Alpha/beta_knot_MTases"/>
</dbReference>
<dbReference type="Pfam" id="PF20260">
    <property type="entry name" value="PUA_4"/>
    <property type="match status" value="1"/>
</dbReference>
<evidence type="ECO:0000256" key="4">
    <source>
        <dbReference type="ARBA" id="ARBA00022552"/>
    </source>
</evidence>
<evidence type="ECO:0000313" key="13">
    <source>
        <dbReference type="EMBL" id="ELR72422.1"/>
    </source>
</evidence>
<feature type="domain" description="Ribosomal RNA small subunit methyltransferase E PUA-like" evidence="12">
    <location>
        <begin position="16"/>
        <end position="62"/>
    </location>
</feature>
<evidence type="ECO:0000256" key="3">
    <source>
        <dbReference type="ARBA" id="ARBA00022490"/>
    </source>
</evidence>
<evidence type="ECO:0000259" key="11">
    <source>
        <dbReference type="Pfam" id="PF04452"/>
    </source>
</evidence>
<dbReference type="InterPro" id="IPR046886">
    <property type="entry name" value="RsmE_MTase_dom"/>
</dbReference>
<keyword evidence="4 10" id="KW-0698">rRNA processing</keyword>
<evidence type="ECO:0000256" key="9">
    <source>
        <dbReference type="ARBA" id="ARBA00047944"/>
    </source>
</evidence>
<evidence type="ECO:0000259" key="12">
    <source>
        <dbReference type="Pfam" id="PF20260"/>
    </source>
</evidence>
<evidence type="ECO:0000256" key="8">
    <source>
        <dbReference type="ARBA" id="ARBA00025699"/>
    </source>
</evidence>
<dbReference type="eggNOG" id="COG1385">
    <property type="taxonomic scope" value="Bacteria"/>
</dbReference>
<comment type="caution">
    <text evidence="13">The sequence shown here is derived from an EMBL/GenBank/DDBJ whole genome shotgun (WGS) entry which is preliminary data.</text>
</comment>
<dbReference type="GO" id="GO:0070042">
    <property type="term" value="F:rRNA (uridine-N3-)-methyltransferase activity"/>
    <property type="evidence" value="ECO:0007669"/>
    <property type="project" value="TreeGrafter"/>
</dbReference>
<comment type="similarity">
    <text evidence="2 10">Belongs to the RNA methyltransferase RsmE family.</text>
</comment>
<dbReference type="EMBL" id="AMZN01000023">
    <property type="protein sequence ID" value="ELR72422.1"/>
    <property type="molecule type" value="Genomic_DNA"/>
</dbReference>
<keyword evidence="3 10" id="KW-0963">Cytoplasm</keyword>
<sequence length="233" mass="26481">MSLFYQPEVSNGVLFLDEEESRHCIKVLRYKTGDTIQVQDGRGNIFSVRLTSAHQKKCEFEVIDTEFQQPPPYYIHVGIAPTKNLDRIEWFVEKTVEIGVQEISFISCKNSERKVLKLDRLERKALSAMKQSQHRYMPKLNELRSFNELTTKITETDKYIAHVDFDNPVGLARSAKAGGKYCVLIGPEGDFTSEEVEYALQNGFKKVSLGSSRLRTETAGIVACHTLNLINDA</sequence>
<evidence type="ECO:0000256" key="7">
    <source>
        <dbReference type="ARBA" id="ARBA00022691"/>
    </source>
</evidence>
<dbReference type="Proteomes" id="UP000011135">
    <property type="component" value="Unassembled WGS sequence"/>
</dbReference>
<dbReference type="Gene3D" id="3.40.1280.10">
    <property type="match status" value="1"/>
</dbReference>
<keyword evidence="6 10" id="KW-0808">Transferase</keyword>
<comment type="function">
    <text evidence="8 10">Specifically methylates the N3 position of the uracil ring of uridine 1498 (m3U1498) in 16S rRNA. Acts on the fully assembled 30S ribosomal subunit.</text>
</comment>
<dbReference type="RefSeq" id="WP_009579011.1">
    <property type="nucleotide sequence ID" value="NZ_AMZN01000023.1"/>
</dbReference>
<evidence type="ECO:0000256" key="10">
    <source>
        <dbReference type="PIRNR" id="PIRNR015601"/>
    </source>
</evidence>
<dbReference type="InterPro" id="IPR046887">
    <property type="entry name" value="RsmE_PUA-like"/>
</dbReference>
<dbReference type="Pfam" id="PF04452">
    <property type="entry name" value="Methyltrans_RNA"/>
    <property type="match status" value="1"/>
</dbReference>
<evidence type="ECO:0000256" key="5">
    <source>
        <dbReference type="ARBA" id="ARBA00022603"/>
    </source>
</evidence>
<dbReference type="SUPFAM" id="SSF75217">
    <property type="entry name" value="alpha/beta knot"/>
    <property type="match status" value="1"/>
</dbReference>
<dbReference type="OrthoDB" id="9815641at2"/>
<dbReference type="CDD" id="cd18084">
    <property type="entry name" value="RsmE-like"/>
    <property type="match status" value="1"/>
</dbReference>
<dbReference type="PANTHER" id="PTHR30027:SF3">
    <property type="entry name" value="16S RRNA (URACIL(1498)-N(3))-METHYLTRANSFERASE"/>
    <property type="match status" value="1"/>
</dbReference>
<dbReference type="Gene3D" id="2.40.240.20">
    <property type="entry name" value="Hypothetical PUA domain-like, domain 1"/>
    <property type="match status" value="1"/>
</dbReference>
<name>L8JYY5_9BACT</name>
<gene>
    <name evidence="13" type="ORF">C900_01578</name>
</gene>
<dbReference type="GO" id="GO:0005737">
    <property type="term" value="C:cytoplasm"/>
    <property type="evidence" value="ECO:0007669"/>
    <property type="project" value="UniProtKB-SubCell"/>
</dbReference>
<evidence type="ECO:0000256" key="6">
    <source>
        <dbReference type="ARBA" id="ARBA00022679"/>
    </source>
</evidence>
<keyword evidence="7 10" id="KW-0949">S-adenosyl-L-methionine</keyword>
<dbReference type="InterPro" id="IPR029026">
    <property type="entry name" value="tRNA_m1G_MTases_N"/>
</dbReference>
<comment type="subcellular location">
    <subcellularLocation>
        <location evidence="1 10">Cytoplasm</location>
    </subcellularLocation>
</comment>
<dbReference type="PIRSF" id="PIRSF015601">
    <property type="entry name" value="MTase_slr0722"/>
    <property type="match status" value="1"/>
</dbReference>
<dbReference type="NCBIfam" id="NF008702">
    <property type="entry name" value="PRK11713.6-1"/>
    <property type="match status" value="1"/>
</dbReference>
<dbReference type="NCBIfam" id="TIGR00046">
    <property type="entry name" value="RsmE family RNA methyltransferase"/>
    <property type="match status" value="1"/>
</dbReference>
<evidence type="ECO:0000256" key="2">
    <source>
        <dbReference type="ARBA" id="ARBA00005528"/>
    </source>
</evidence>
<dbReference type="AlphaFoldDB" id="L8JYY5"/>
<keyword evidence="14" id="KW-1185">Reference proteome</keyword>
<dbReference type="InterPro" id="IPR015947">
    <property type="entry name" value="PUA-like_sf"/>
</dbReference>
<accession>L8JYY5</accession>
<protein>
    <recommendedName>
        <fullName evidence="10">Ribosomal RNA small subunit methyltransferase E</fullName>
        <ecNumber evidence="10">2.1.1.193</ecNumber>
    </recommendedName>
</protein>
<organism evidence="13 14">
    <name type="scientific">Fulvivirga imtechensis AK7</name>
    <dbReference type="NCBI Taxonomy" id="1237149"/>
    <lineage>
        <taxon>Bacteria</taxon>
        <taxon>Pseudomonadati</taxon>
        <taxon>Bacteroidota</taxon>
        <taxon>Cytophagia</taxon>
        <taxon>Cytophagales</taxon>
        <taxon>Fulvivirgaceae</taxon>
        <taxon>Fulvivirga</taxon>
    </lineage>
</organism>
<dbReference type="InterPro" id="IPR006700">
    <property type="entry name" value="RsmE"/>
</dbReference>
<dbReference type="EC" id="2.1.1.193" evidence="10"/>
<evidence type="ECO:0000313" key="14">
    <source>
        <dbReference type="Proteomes" id="UP000011135"/>
    </source>
</evidence>
<dbReference type="GO" id="GO:0070475">
    <property type="term" value="P:rRNA base methylation"/>
    <property type="evidence" value="ECO:0007669"/>
    <property type="project" value="TreeGrafter"/>
</dbReference>
<feature type="domain" description="Ribosomal RNA small subunit methyltransferase E methyltransferase" evidence="11">
    <location>
        <begin position="71"/>
        <end position="227"/>
    </location>
</feature>
<dbReference type="STRING" id="1237149.C900_01578"/>
<dbReference type="PANTHER" id="PTHR30027">
    <property type="entry name" value="RIBOSOMAL RNA SMALL SUBUNIT METHYLTRANSFERASE E"/>
    <property type="match status" value="1"/>
</dbReference>
<dbReference type="SUPFAM" id="SSF88697">
    <property type="entry name" value="PUA domain-like"/>
    <property type="match status" value="1"/>
</dbReference>
<evidence type="ECO:0000256" key="1">
    <source>
        <dbReference type="ARBA" id="ARBA00004496"/>
    </source>
</evidence>
<keyword evidence="5 10" id="KW-0489">Methyltransferase</keyword>
<dbReference type="PATRIC" id="fig|1237149.3.peg.1532"/>
<comment type="catalytic activity">
    <reaction evidence="9 10">
        <text>uridine(1498) in 16S rRNA + S-adenosyl-L-methionine = N(3)-methyluridine(1498) in 16S rRNA + S-adenosyl-L-homocysteine + H(+)</text>
        <dbReference type="Rhea" id="RHEA:42920"/>
        <dbReference type="Rhea" id="RHEA-COMP:10283"/>
        <dbReference type="Rhea" id="RHEA-COMP:10284"/>
        <dbReference type="ChEBI" id="CHEBI:15378"/>
        <dbReference type="ChEBI" id="CHEBI:57856"/>
        <dbReference type="ChEBI" id="CHEBI:59789"/>
        <dbReference type="ChEBI" id="CHEBI:65315"/>
        <dbReference type="ChEBI" id="CHEBI:74502"/>
        <dbReference type="EC" id="2.1.1.193"/>
    </reaction>
</comment>
<proteinExistence type="inferred from homology"/>
<reference evidence="13 14" key="1">
    <citation type="submission" date="2012-12" db="EMBL/GenBank/DDBJ databases">
        <title>Genome assembly of Fulvivirga imtechensis AK7.</title>
        <authorList>
            <person name="Nupur N."/>
            <person name="Khatri I."/>
            <person name="Kumar R."/>
            <person name="Subramanian S."/>
            <person name="Pinnaka A."/>
        </authorList>
    </citation>
    <scope>NUCLEOTIDE SEQUENCE [LARGE SCALE GENOMIC DNA]</scope>
    <source>
        <strain evidence="13 14">AK7</strain>
    </source>
</reference>